<dbReference type="Gene3D" id="3.90.70.10">
    <property type="entry name" value="Cysteine proteinases"/>
    <property type="match status" value="1"/>
</dbReference>
<evidence type="ECO:0000313" key="2">
    <source>
        <dbReference type="EMBL" id="QHU14254.1"/>
    </source>
</evidence>
<dbReference type="InterPro" id="IPR038765">
    <property type="entry name" value="Papain-like_cys_pep_sf"/>
</dbReference>
<dbReference type="PROSITE" id="PS50235">
    <property type="entry name" value="USP_3"/>
    <property type="match status" value="1"/>
</dbReference>
<dbReference type="EMBL" id="MN740837">
    <property type="protein sequence ID" value="QHU14254.1"/>
    <property type="molecule type" value="Genomic_DNA"/>
</dbReference>
<dbReference type="AlphaFoldDB" id="A0A6C0KDG9"/>
<accession>A0A6C0KDG9</accession>
<dbReference type="GO" id="GO:0004843">
    <property type="term" value="F:cysteine-type deubiquitinase activity"/>
    <property type="evidence" value="ECO:0007669"/>
    <property type="project" value="InterPro"/>
</dbReference>
<reference evidence="2" key="1">
    <citation type="journal article" date="2020" name="Nature">
        <title>Giant virus diversity and host interactions through global metagenomics.</title>
        <authorList>
            <person name="Schulz F."/>
            <person name="Roux S."/>
            <person name="Paez-Espino D."/>
            <person name="Jungbluth S."/>
            <person name="Walsh D.A."/>
            <person name="Denef V.J."/>
            <person name="McMahon K.D."/>
            <person name="Konstantinidis K.T."/>
            <person name="Eloe-Fadrosh E.A."/>
            <person name="Kyrpides N.C."/>
            <person name="Woyke T."/>
        </authorList>
    </citation>
    <scope>NUCLEOTIDE SEQUENCE</scope>
    <source>
        <strain evidence="2">GVMAG-S-1101182-85</strain>
    </source>
</reference>
<evidence type="ECO:0000259" key="1">
    <source>
        <dbReference type="PROSITE" id="PS50235"/>
    </source>
</evidence>
<dbReference type="InterPro" id="IPR028889">
    <property type="entry name" value="USP"/>
</dbReference>
<dbReference type="InterPro" id="IPR018200">
    <property type="entry name" value="USP_CS"/>
</dbReference>
<feature type="domain" description="USP" evidence="1">
    <location>
        <begin position="25"/>
        <end position="359"/>
    </location>
</feature>
<dbReference type="InterPro" id="IPR050185">
    <property type="entry name" value="Ub_carboxyl-term_hydrolase"/>
</dbReference>
<dbReference type="Pfam" id="PF00443">
    <property type="entry name" value="UCH"/>
    <property type="match status" value="1"/>
</dbReference>
<proteinExistence type="predicted"/>
<dbReference type="CDD" id="cd02257">
    <property type="entry name" value="Peptidase_C19"/>
    <property type="match status" value="1"/>
</dbReference>
<dbReference type="PANTHER" id="PTHR21646">
    <property type="entry name" value="UBIQUITIN CARBOXYL-TERMINAL HYDROLASE"/>
    <property type="match status" value="1"/>
</dbReference>
<dbReference type="GO" id="GO:0016579">
    <property type="term" value="P:protein deubiquitination"/>
    <property type="evidence" value="ECO:0007669"/>
    <property type="project" value="InterPro"/>
</dbReference>
<dbReference type="InterPro" id="IPR001394">
    <property type="entry name" value="Peptidase_C19_UCH"/>
</dbReference>
<protein>
    <recommendedName>
        <fullName evidence="1">USP domain-containing protein</fullName>
    </recommendedName>
</protein>
<sequence length="361" mass="40861">MNDSFFVVTVSQMAESSFDKKKGQIGLANLGNTCYLNAVLQCLRHVSDLTLFFRNHSDQWIHDGDAKDATLCKAYKELVQGLWSGTPEGSKPIFLRPAGFVYHFRNSLRGTAVEHMIAPLPHDSHEALVFLLDQLHEGMKRELKVQILAPASSPVHGALTAWKDQVAPQYSPIIDYFFGLMEVRVTCSGCSNISKRYELFNMLKVGFPDFKSATLQECIEDDFKVETIDEYCCDHCTPIRKPATISRKIWRLPHNLIVVVRRFNMNGTKCHAHLKAELNQKFTEWFSPESPESSKTATYGIESIVDHHGSANGGHYTAQVKSPLTGLWNNYDDENVYQIMDGSKPILGQNSYVLFYRRKSS</sequence>
<name>A0A6C0KDG9_9ZZZZ</name>
<dbReference type="PROSITE" id="PS00972">
    <property type="entry name" value="USP_1"/>
    <property type="match status" value="1"/>
</dbReference>
<dbReference type="SUPFAM" id="SSF54001">
    <property type="entry name" value="Cysteine proteinases"/>
    <property type="match status" value="1"/>
</dbReference>
<organism evidence="2">
    <name type="scientific">viral metagenome</name>
    <dbReference type="NCBI Taxonomy" id="1070528"/>
    <lineage>
        <taxon>unclassified sequences</taxon>
        <taxon>metagenomes</taxon>
        <taxon>organismal metagenomes</taxon>
    </lineage>
</organism>